<dbReference type="PANTHER" id="PTHR37613">
    <property type="entry name" value="DUF4378 DOMAIN PROTEIN"/>
    <property type="match status" value="1"/>
</dbReference>
<reference evidence="2" key="1">
    <citation type="submission" date="2025-08" db="UniProtKB">
        <authorList>
            <consortium name="RefSeq"/>
        </authorList>
    </citation>
    <scope>IDENTIFICATION</scope>
</reference>
<dbReference type="OrthoDB" id="691329at2759"/>
<dbReference type="PANTHER" id="PTHR37613:SF4">
    <property type="entry name" value="DUF4378 DOMAIN-CONTAINING PROTEIN"/>
    <property type="match status" value="1"/>
</dbReference>
<dbReference type="RefSeq" id="XP_010248345.1">
    <property type="nucleotide sequence ID" value="XM_010250043.1"/>
</dbReference>
<dbReference type="GeneID" id="104591240"/>
<dbReference type="KEGG" id="nnu:104591240"/>
<evidence type="ECO:0000313" key="2">
    <source>
        <dbReference type="RefSeq" id="XP_010248345.1"/>
    </source>
</evidence>
<organism evidence="1 2">
    <name type="scientific">Nelumbo nucifera</name>
    <name type="common">Sacred lotus</name>
    <dbReference type="NCBI Taxonomy" id="4432"/>
    <lineage>
        <taxon>Eukaryota</taxon>
        <taxon>Viridiplantae</taxon>
        <taxon>Streptophyta</taxon>
        <taxon>Embryophyta</taxon>
        <taxon>Tracheophyta</taxon>
        <taxon>Spermatophyta</taxon>
        <taxon>Magnoliopsida</taxon>
        <taxon>Proteales</taxon>
        <taxon>Nelumbonaceae</taxon>
        <taxon>Nelumbo</taxon>
    </lineage>
</organism>
<dbReference type="Pfam" id="PF14309">
    <property type="entry name" value="DUF4378"/>
    <property type="match status" value="1"/>
</dbReference>
<dbReference type="eggNOG" id="ENOG502RYEF">
    <property type="taxonomic scope" value="Eukaryota"/>
</dbReference>
<gene>
    <name evidence="2" type="primary">LOC104591240</name>
</gene>
<name>A0A1U7Z7G1_NELNU</name>
<sequence>MVKLSHIFVSISSSKPLILNSLMATSVSKPGRVRRLGELLQEQQEPFQLQDYLSERGYLKKISNSEARDGFCTSISHKNSKSSGSYGLRTRPPHCPKVLKLLINKLVFVGSNRKTSNWDTRAYEDEGVCVCEMGGARAQQVADLDQFSSASSVTLFDSCCESDAEDSSSPQRREHIPSSSVDTFRSLELCNLKQQEDDTDRKLQCGCMEDTKQLSPVSVLEEQPYHEGSRIQNQMWCCPATRSKETRSTSSFNVPKEVAEDSIFSASMWDLLVHSLEEKQGSIGYAELHELLGPGSCSQYLKTRWVLQQKRQLLFDCVREALETHGTKRWSRFDREFLGPEDLGRIICEQICSWGKQCGDKTNITQLIYSDFSYSTEEWNHLKPRMRSEIAVEIGDVILEEMRSEIVTDMIDFFLQ</sequence>
<proteinExistence type="predicted"/>
<keyword evidence="1" id="KW-1185">Reference proteome</keyword>
<dbReference type="Proteomes" id="UP000189703">
    <property type="component" value="Unplaced"/>
</dbReference>
<evidence type="ECO:0000313" key="1">
    <source>
        <dbReference type="Proteomes" id="UP000189703"/>
    </source>
</evidence>
<dbReference type="AlphaFoldDB" id="A0A1U7Z7G1"/>
<accession>A0A1U7Z7G1</accession>
<dbReference type="InterPro" id="IPR025486">
    <property type="entry name" value="DUF4378"/>
</dbReference>
<dbReference type="OMA" id="PQVRHIC"/>
<protein>
    <submittedName>
        <fullName evidence="2">Uncharacterized protein LOC104591240 isoform X1</fullName>
    </submittedName>
</protein>